<evidence type="ECO:0000259" key="1">
    <source>
        <dbReference type="PROSITE" id="PS51186"/>
    </source>
</evidence>
<evidence type="ECO:0000313" key="3">
    <source>
        <dbReference type="Proteomes" id="UP000215059"/>
    </source>
</evidence>
<dbReference type="InterPro" id="IPR016181">
    <property type="entry name" value="Acyl_CoA_acyltransferase"/>
</dbReference>
<dbReference type="EMBL" id="NOII01000003">
    <property type="protein sequence ID" value="OYD57479.1"/>
    <property type="molecule type" value="Genomic_DNA"/>
</dbReference>
<keyword evidence="3" id="KW-1185">Reference proteome</keyword>
<comment type="caution">
    <text evidence="2">The sequence shown here is derived from an EMBL/GenBank/DDBJ whole genome shotgun (WGS) entry which is preliminary data.</text>
</comment>
<evidence type="ECO:0000313" key="2">
    <source>
        <dbReference type="EMBL" id="OYD57479.1"/>
    </source>
</evidence>
<dbReference type="OrthoDB" id="3692150at2"/>
<proteinExistence type="predicted"/>
<sequence>MDTVIFTVKDLDTSEAGLIEIARCYSRVWGGEESAFLERLKRHTSYEGFRGIAMFTSDNQIAGFAYGYTSAKGQYYRGLLEEVLTPEQSQKWLDDCFEFVELAVETSYRGNGLGKRLAEGLLANTAHKTAVLTTQCDNLSARRLYESMNWSAINENFLPTPDPFKPYVIMGKVL</sequence>
<feature type="domain" description="N-acetyltransferase" evidence="1">
    <location>
        <begin position="6"/>
        <end position="174"/>
    </location>
</feature>
<organism evidence="2 3">
    <name type="scientific">Fictibacillus aquaticus</name>
    <dbReference type="NCBI Taxonomy" id="2021314"/>
    <lineage>
        <taxon>Bacteria</taxon>
        <taxon>Bacillati</taxon>
        <taxon>Bacillota</taxon>
        <taxon>Bacilli</taxon>
        <taxon>Bacillales</taxon>
        <taxon>Fictibacillaceae</taxon>
        <taxon>Fictibacillus</taxon>
    </lineage>
</organism>
<dbReference type="SUPFAM" id="SSF55729">
    <property type="entry name" value="Acyl-CoA N-acyltransferases (Nat)"/>
    <property type="match status" value="1"/>
</dbReference>
<accession>A0A235F8F8</accession>
<name>A0A235F8F8_9BACL</name>
<protein>
    <recommendedName>
        <fullName evidence="1">N-acetyltransferase domain-containing protein</fullName>
    </recommendedName>
</protein>
<dbReference type="Proteomes" id="UP000215059">
    <property type="component" value="Unassembled WGS sequence"/>
</dbReference>
<dbReference type="Pfam" id="PF00583">
    <property type="entry name" value="Acetyltransf_1"/>
    <property type="match status" value="1"/>
</dbReference>
<dbReference type="GO" id="GO:0016747">
    <property type="term" value="F:acyltransferase activity, transferring groups other than amino-acyl groups"/>
    <property type="evidence" value="ECO:0007669"/>
    <property type="project" value="InterPro"/>
</dbReference>
<dbReference type="PROSITE" id="PS51186">
    <property type="entry name" value="GNAT"/>
    <property type="match status" value="1"/>
</dbReference>
<dbReference type="AlphaFoldDB" id="A0A235F8F8"/>
<dbReference type="Gene3D" id="3.40.630.30">
    <property type="match status" value="1"/>
</dbReference>
<dbReference type="InterPro" id="IPR000182">
    <property type="entry name" value="GNAT_dom"/>
</dbReference>
<reference evidence="2 3" key="1">
    <citation type="submission" date="2017-07" db="EMBL/GenBank/DDBJ databases">
        <title>Fictibacillus sp. nov. GDSW-R2A3 Genome sequencing and assembly.</title>
        <authorList>
            <person name="Mayilraj S."/>
        </authorList>
    </citation>
    <scope>NUCLEOTIDE SEQUENCE [LARGE SCALE GENOMIC DNA]</scope>
    <source>
        <strain evidence="2 3">GDSW-R2A3</strain>
    </source>
</reference>
<dbReference type="RefSeq" id="WP_094252829.1">
    <property type="nucleotide sequence ID" value="NZ_JBHLXL010000001.1"/>
</dbReference>
<gene>
    <name evidence="2" type="ORF">CGZ90_12440</name>
</gene>